<name>A0ABD0QNP9_CIRMR</name>
<dbReference type="PANTHER" id="PTHR22772:SF5">
    <property type="entry name" value="HECT DOMAIN E3 UBIQUITIN PROTEIN LIGASE 4"/>
    <property type="match status" value="1"/>
</dbReference>
<sequence length="133" mass="14893">RRLHPSSHRSSSFTLLQSLVIEDSKDKPTYSVLLGQLFAFIGTTPDQTVRSDSCSRTVVLLTDKHQHLKCVFFMQVSSTSFLSAAQTRWRRGRTRKQALVHMRELLTAAVRVGGVTHLVGPVTMVLQGGPRYI</sequence>
<keyword evidence="2" id="KW-1185">Reference proteome</keyword>
<reference evidence="1 2" key="1">
    <citation type="submission" date="2024-05" db="EMBL/GenBank/DDBJ databases">
        <title>Genome sequencing and assembly of Indian major carp, Cirrhinus mrigala (Hamilton, 1822).</title>
        <authorList>
            <person name="Mohindra V."/>
            <person name="Chowdhury L.M."/>
            <person name="Lal K."/>
            <person name="Jena J.K."/>
        </authorList>
    </citation>
    <scope>NUCLEOTIDE SEQUENCE [LARGE SCALE GENOMIC DNA]</scope>
    <source>
        <strain evidence="1">CM1030</strain>
        <tissue evidence="1">Blood</tissue>
    </source>
</reference>
<dbReference type="Proteomes" id="UP001529510">
    <property type="component" value="Unassembled WGS sequence"/>
</dbReference>
<dbReference type="EMBL" id="JAMKFB020000007">
    <property type="protein sequence ID" value="KAL0187663.1"/>
    <property type="molecule type" value="Genomic_DNA"/>
</dbReference>
<gene>
    <name evidence="1" type="ORF">M9458_014762</name>
</gene>
<proteinExistence type="predicted"/>
<protein>
    <submittedName>
        <fullName evidence="1">Uncharacterized protein</fullName>
    </submittedName>
</protein>
<feature type="non-terminal residue" evidence="1">
    <location>
        <position position="1"/>
    </location>
</feature>
<organism evidence="1 2">
    <name type="scientific">Cirrhinus mrigala</name>
    <name type="common">Mrigala</name>
    <dbReference type="NCBI Taxonomy" id="683832"/>
    <lineage>
        <taxon>Eukaryota</taxon>
        <taxon>Metazoa</taxon>
        <taxon>Chordata</taxon>
        <taxon>Craniata</taxon>
        <taxon>Vertebrata</taxon>
        <taxon>Euteleostomi</taxon>
        <taxon>Actinopterygii</taxon>
        <taxon>Neopterygii</taxon>
        <taxon>Teleostei</taxon>
        <taxon>Ostariophysi</taxon>
        <taxon>Cypriniformes</taxon>
        <taxon>Cyprinidae</taxon>
        <taxon>Labeoninae</taxon>
        <taxon>Labeonini</taxon>
        <taxon>Cirrhinus</taxon>
    </lineage>
</organism>
<evidence type="ECO:0000313" key="2">
    <source>
        <dbReference type="Proteomes" id="UP001529510"/>
    </source>
</evidence>
<dbReference type="PANTHER" id="PTHR22772">
    <property type="entry name" value="NOVEL ZZ TYPE ZINC FINGER DOMAIN CONTAINING PROTEIN"/>
    <property type="match status" value="1"/>
</dbReference>
<dbReference type="AlphaFoldDB" id="A0ABD0QNP9"/>
<evidence type="ECO:0000313" key="1">
    <source>
        <dbReference type="EMBL" id="KAL0187663.1"/>
    </source>
</evidence>
<dbReference type="InterPro" id="IPR040099">
    <property type="entry name" value="ZZEF1"/>
</dbReference>
<accession>A0ABD0QNP9</accession>
<comment type="caution">
    <text evidence="1">The sequence shown here is derived from an EMBL/GenBank/DDBJ whole genome shotgun (WGS) entry which is preliminary data.</text>
</comment>